<dbReference type="Pfam" id="PF02775">
    <property type="entry name" value="TPP_enzyme_C"/>
    <property type="match status" value="1"/>
</dbReference>
<evidence type="ECO:0000259" key="1">
    <source>
        <dbReference type="Pfam" id="PF02775"/>
    </source>
</evidence>
<organism evidence="2">
    <name type="scientific">bioreactor metagenome</name>
    <dbReference type="NCBI Taxonomy" id="1076179"/>
    <lineage>
        <taxon>unclassified sequences</taxon>
        <taxon>metagenomes</taxon>
        <taxon>ecological metagenomes</taxon>
    </lineage>
</organism>
<dbReference type="GO" id="GO:0003824">
    <property type="term" value="F:catalytic activity"/>
    <property type="evidence" value="ECO:0007669"/>
    <property type="project" value="InterPro"/>
</dbReference>
<dbReference type="AlphaFoldDB" id="A0A645DBF8"/>
<dbReference type="EMBL" id="VSSQ01034669">
    <property type="protein sequence ID" value="MPM86684.1"/>
    <property type="molecule type" value="Genomic_DNA"/>
</dbReference>
<accession>A0A645DBF8</accession>
<dbReference type="GO" id="GO:0030976">
    <property type="term" value="F:thiamine pyrophosphate binding"/>
    <property type="evidence" value="ECO:0007669"/>
    <property type="project" value="InterPro"/>
</dbReference>
<name>A0A645DBF8_9ZZZZ</name>
<evidence type="ECO:0000313" key="2">
    <source>
        <dbReference type="EMBL" id="MPM86684.1"/>
    </source>
</evidence>
<dbReference type="SUPFAM" id="SSF52518">
    <property type="entry name" value="Thiamin diphosphate-binding fold (THDP-binding)"/>
    <property type="match status" value="1"/>
</dbReference>
<dbReference type="Gene3D" id="3.40.50.970">
    <property type="match status" value="1"/>
</dbReference>
<proteinExistence type="predicted"/>
<gene>
    <name evidence="2" type="ORF">SDC9_133775</name>
</gene>
<dbReference type="InterPro" id="IPR011766">
    <property type="entry name" value="TPP_enzyme_TPP-bd"/>
</dbReference>
<sequence>MFTNPSSCHQAAEMHNLPVLMIVFNNHHWQAVEQTTLAVYPDGATRAYVKEHGLAPLSGLGHMPDFELYAQASGGYGEKVNTREELLPALQRAIHAVTVEKRHALLNVMGA</sequence>
<feature type="domain" description="Thiamine pyrophosphate enzyme TPP-binding" evidence="1">
    <location>
        <begin position="12"/>
        <end position="99"/>
    </location>
</feature>
<comment type="caution">
    <text evidence="2">The sequence shown here is derived from an EMBL/GenBank/DDBJ whole genome shotgun (WGS) entry which is preliminary data.</text>
</comment>
<reference evidence="2" key="1">
    <citation type="submission" date="2019-08" db="EMBL/GenBank/DDBJ databases">
        <authorList>
            <person name="Kucharzyk K."/>
            <person name="Murdoch R.W."/>
            <person name="Higgins S."/>
            <person name="Loffler F."/>
        </authorList>
    </citation>
    <scope>NUCLEOTIDE SEQUENCE</scope>
</reference>
<protein>
    <recommendedName>
        <fullName evidence="1">Thiamine pyrophosphate enzyme TPP-binding domain-containing protein</fullName>
    </recommendedName>
</protein>
<dbReference type="InterPro" id="IPR029061">
    <property type="entry name" value="THDP-binding"/>
</dbReference>